<dbReference type="Gene3D" id="1.10.630.10">
    <property type="entry name" value="Cytochrome P450"/>
    <property type="match status" value="1"/>
</dbReference>
<dbReference type="PRINTS" id="PR00463">
    <property type="entry name" value="EP450I"/>
</dbReference>
<dbReference type="CDD" id="cd11073">
    <property type="entry name" value="CYP76-like"/>
    <property type="match status" value="1"/>
</dbReference>
<dbReference type="AlphaFoldDB" id="A0A977LLQ3"/>
<evidence type="ECO:0000256" key="12">
    <source>
        <dbReference type="RuleBase" id="RU000461"/>
    </source>
</evidence>
<dbReference type="GO" id="GO:0005506">
    <property type="term" value="F:iron ion binding"/>
    <property type="evidence" value="ECO:0007669"/>
    <property type="project" value="InterPro"/>
</dbReference>
<dbReference type="Pfam" id="PF00067">
    <property type="entry name" value="p450"/>
    <property type="match status" value="1"/>
</dbReference>
<evidence type="ECO:0000256" key="1">
    <source>
        <dbReference type="ARBA" id="ARBA00004167"/>
    </source>
</evidence>
<dbReference type="SUPFAM" id="SSF48264">
    <property type="entry name" value="Cytochrome P450"/>
    <property type="match status" value="1"/>
</dbReference>
<dbReference type="GO" id="GO:0020037">
    <property type="term" value="F:heme binding"/>
    <property type="evidence" value="ECO:0007669"/>
    <property type="project" value="InterPro"/>
</dbReference>
<evidence type="ECO:0000256" key="7">
    <source>
        <dbReference type="ARBA" id="ARBA00023002"/>
    </source>
</evidence>
<name>A0A977LLQ3_CALAM</name>
<keyword evidence="10" id="KW-0472">Membrane</keyword>
<keyword evidence="4" id="KW-0812">Transmembrane</keyword>
<dbReference type="GO" id="GO:0004497">
    <property type="term" value="F:monooxygenase activity"/>
    <property type="evidence" value="ECO:0007669"/>
    <property type="project" value="UniProtKB-KW"/>
</dbReference>
<reference evidence="14" key="1">
    <citation type="submission" date="2022-04" db="EMBL/GenBank/DDBJ databases">
        <title>Uncovering a miltiradiene biosynthetic gene cluster in the Lamiaceae reveals a dynamic evolutionary trajectory.</title>
        <authorList>
            <person name="Lanier E.R."/>
            <person name="Bryson A.E."/>
            <person name="Lau K.H."/>
            <person name="Mathieu D."/>
            <person name="Yocca A.E."/>
            <person name="Miller G.P."/>
            <person name="Edger P.P."/>
            <person name="Buell C.R."/>
            <person name="Hamberger B."/>
        </authorList>
    </citation>
    <scope>NUCLEOTIDE SEQUENCE</scope>
</reference>
<keyword evidence="7 12" id="KW-0560">Oxidoreductase</keyword>
<dbReference type="PRINTS" id="PR00385">
    <property type="entry name" value="P450"/>
</dbReference>
<dbReference type="InterPro" id="IPR036396">
    <property type="entry name" value="Cyt_P450_sf"/>
</dbReference>
<evidence type="ECO:0000256" key="13">
    <source>
        <dbReference type="SAM" id="SignalP"/>
    </source>
</evidence>
<accession>A0A977LLQ3</accession>
<comment type="similarity">
    <text evidence="2 12">Belongs to the cytochrome P450 family.</text>
</comment>
<comment type="cofactor">
    <cofactor evidence="11">
        <name>heme</name>
        <dbReference type="ChEBI" id="CHEBI:30413"/>
    </cofactor>
</comment>
<evidence type="ECO:0000256" key="11">
    <source>
        <dbReference type="PIRSR" id="PIRSR602401-1"/>
    </source>
</evidence>
<evidence type="ECO:0000313" key="14">
    <source>
        <dbReference type="EMBL" id="UXG91337.1"/>
    </source>
</evidence>
<dbReference type="PANTHER" id="PTHR47950">
    <property type="entry name" value="CYTOCHROME P450, FAMILY 76, SUBFAMILY C, POLYPEPTIDE 5-RELATED"/>
    <property type="match status" value="1"/>
</dbReference>
<feature type="chain" id="PRO_5037883634" evidence="13">
    <location>
        <begin position="27"/>
        <end position="494"/>
    </location>
</feature>
<evidence type="ECO:0000256" key="2">
    <source>
        <dbReference type="ARBA" id="ARBA00010617"/>
    </source>
</evidence>
<evidence type="ECO:0000256" key="3">
    <source>
        <dbReference type="ARBA" id="ARBA00022617"/>
    </source>
</evidence>
<sequence>MDLFELLVVLFLAVVAWFHFLRSDSGKRPPGPYPFPIVGNIFQLGRNPHHSLAKLSKTFGPLMSLKLGSTYAIVVSSSEIAKEILQKNDSVFSGRFNPVAVHAHDHHKTSVTCLPPGNQWKKLRKICKEQLFSTHRLDASQGLREANLQKLSEYVQKCCDSGREVNIGEAAFITMLNLMSATLFSSEFTNFDSDTNQEIKETFHGVMKYVGVPNISDFIPIFKLIDPQGIERKAEFYLGKLLSIIEDIINQRLKSRGASLDYQKKNDLLETLLDLSEGSEYDLSTNEIQHLLLDLMIAGSDTTASATEWTMTELLLNPEKLSKAKHELRTVIGQNKQIQESDISKLPYLEATIKEVIRLHPPAPLLAPHKSEGQAQVSGYIIPKDTRVLINAWAIHREPSLWPNPNSFEPERFLDKNISFRGQDFELIPFGSGRRICPGLPLANRMLHALVVTLIQNFDWKFEVGAEGEDAHREEEFGLSVQKAIPLKATPIKL</sequence>
<dbReference type="PROSITE" id="PS00086">
    <property type="entry name" value="CYTOCHROME_P450"/>
    <property type="match status" value="1"/>
</dbReference>
<proteinExistence type="evidence at transcript level"/>
<evidence type="ECO:0000256" key="5">
    <source>
        <dbReference type="ARBA" id="ARBA00022723"/>
    </source>
</evidence>
<protein>
    <submittedName>
        <fullName evidence="14">Miltiradiene/abietatriene hydroxylase</fullName>
    </submittedName>
</protein>
<dbReference type="PANTHER" id="PTHR47950:SF4">
    <property type="entry name" value="GERANIOL 8-HYDROXYLASE-LIKE"/>
    <property type="match status" value="1"/>
</dbReference>
<keyword evidence="6" id="KW-1133">Transmembrane helix</keyword>
<evidence type="ECO:0000256" key="10">
    <source>
        <dbReference type="ARBA" id="ARBA00023136"/>
    </source>
</evidence>
<dbReference type="GO" id="GO:0016020">
    <property type="term" value="C:membrane"/>
    <property type="evidence" value="ECO:0007669"/>
    <property type="project" value="UniProtKB-SubCell"/>
</dbReference>
<gene>
    <name evidence="14" type="primary">CYP76AH65</name>
</gene>
<organism evidence="14">
    <name type="scientific">Callicarpa americana</name>
    <name type="common">American beautyberry</name>
    <dbReference type="NCBI Taxonomy" id="204211"/>
    <lineage>
        <taxon>Eukaryota</taxon>
        <taxon>Viridiplantae</taxon>
        <taxon>Streptophyta</taxon>
        <taxon>Embryophyta</taxon>
        <taxon>Tracheophyta</taxon>
        <taxon>Spermatophyta</taxon>
        <taxon>Magnoliopsida</taxon>
        <taxon>eudicotyledons</taxon>
        <taxon>Gunneridae</taxon>
        <taxon>Pentapetalae</taxon>
        <taxon>asterids</taxon>
        <taxon>lamiids</taxon>
        <taxon>Lamiales</taxon>
        <taxon>Lamiaceae</taxon>
        <taxon>Callicarpoideae</taxon>
        <taxon>Callicarpa</taxon>
    </lineage>
</organism>
<comment type="subcellular location">
    <subcellularLocation>
        <location evidence="1">Membrane</location>
        <topology evidence="1">Single-pass membrane protein</topology>
    </subcellularLocation>
</comment>
<keyword evidence="13" id="KW-0732">Signal</keyword>
<evidence type="ECO:0000256" key="9">
    <source>
        <dbReference type="ARBA" id="ARBA00023033"/>
    </source>
</evidence>
<feature type="binding site" description="axial binding residue" evidence="11">
    <location>
        <position position="437"/>
    </location>
    <ligand>
        <name>heme</name>
        <dbReference type="ChEBI" id="CHEBI:30413"/>
    </ligand>
    <ligandPart>
        <name>Fe</name>
        <dbReference type="ChEBI" id="CHEBI:18248"/>
    </ligandPart>
</feature>
<dbReference type="EMBL" id="ON260868">
    <property type="protein sequence ID" value="UXG91337.1"/>
    <property type="molecule type" value="mRNA"/>
</dbReference>
<dbReference type="FunFam" id="1.10.630.10:FF:000007">
    <property type="entry name" value="Cytochrome P450 76C4"/>
    <property type="match status" value="1"/>
</dbReference>
<dbReference type="InterPro" id="IPR002401">
    <property type="entry name" value="Cyt_P450_E_grp-I"/>
</dbReference>
<dbReference type="GO" id="GO:0016705">
    <property type="term" value="F:oxidoreductase activity, acting on paired donors, with incorporation or reduction of molecular oxygen"/>
    <property type="evidence" value="ECO:0007669"/>
    <property type="project" value="InterPro"/>
</dbReference>
<keyword evidence="8 11" id="KW-0408">Iron</keyword>
<evidence type="ECO:0000256" key="8">
    <source>
        <dbReference type="ARBA" id="ARBA00023004"/>
    </source>
</evidence>
<keyword evidence="9 12" id="KW-0503">Monooxygenase</keyword>
<evidence type="ECO:0000256" key="4">
    <source>
        <dbReference type="ARBA" id="ARBA00022692"/>
    </source>
</evidence>
<feature type="signal peptide" evidence="13">
    <location>
        <begin position="1"/>
        <end position="26"/>
    </location>
</feature>
<evidence type="ECO:0000256" key="6">
    <source>
        <dbReference type="ARBA" id="ARBA00022989"/>
    </source>
</evidence>
<dbReference type="InterPro" id="IPR017972">
    <property type="entry name" value="Cyt_P450_CS"/>
</dbReference>
<keyword evidence="5 11" id="KW-0479">Metal-binding</keyword>
<keyword evidence="3 11" id="KW-0349">Heme</keyword>
<dbReference type="InterPro" id="IPR001128">
    <property type="entry name" value="Cyt_P450"/>
</dbReference>